<sequence>MDKRKVIFMGNKPVGYKCLKILINRFNVDLVGVLTKDKKTDVWWSENCRVYKLAFEHNIPILNFEDVLELEVDFIFSVQYHKILKEKILEHPKYGSINLHMAPLPEYRGCNQFSFAIINKENEFGTTLHYMDSGIDSGDIIAEKRFQIADNIRVNELYSITEEQSVDLFAESLDEILGLNNKRIPQDDLIKNKNCHLYKRSDINKVKEINLNWNKEKIYRYIRALDFPPFEPPYFKVNNKKVYLTLDY</sequence>
<dbReference type="OrthoDB" id="9802815at2"/>
<dbReference type="PANTHER" id="PTHR11138:SF5">
    <property type="entry name" value="METHIONYL-TRNA FORMYLTRANSFERASE, MITOCHONDRIAL"/>
    <property type="match status" value="1"/>
</dbReference>
<dbReference type="Pfam" id="PF00551">
    <property type="entry name" value="Formyl_trans_N"/>
    <property type="match status" value="1"/>
</dbReference>
<feature type="domain" description="Formyl transferase N-terminal" evidence="1">
    <location>
        <begin position="65"/>
        <end position="170"/>
    </location>
</feature>
<protein>
    <submittedName>
        <fullName evidence="2">Methionyl-tRNA formyltransferase</fullName>
    </submittedName>
</protein>
<evidence type="ECO:0000259" key="1">
    <source>
        <dbReference type="Pfam" id="PF00551"/>
    </source>
</evidence>
<evidence type="ECO:0000313" key="3">
    <source>
        <dbReference type="Proteomes" id="UP000219573"/>
    </source>
</evidence>
<dbReference type="EMBL" id="OBDZ01000006">
    <property type="protein sequence ID" value="SNY20758.1"/>
    <property type="molecule type" value="Genomic_DNA"/>
</dbReference>
<dbReference type="GO" id="GO:0004479">
    <property type="term" value="F:methionyl-tRNA formyltransferase activity"/>
    <property type="evidence" value="ECO:0007669"/>
    <property type="project" value="TreeGrafter"/>
</dbReference>
<dbReference type="Proteomes" id="UP000219573">
    <property type="component" value="Unassembled WGS sequence"/>
</dbReference>
<gene>
    <name evidence="2" type="ORF">SAMN06265827_10612</name>
</gene>
<keyword evidence="3" id="KW-1185">Reference proteome</keyword>
<name>A0A285GBH2_9FIRM</name>
<evidence type="ECO:0000313" key="2">
    <source>
        <dbReference type="EMBL" id="SNY20758.1"/>
    </source>
</evidence>
<dbReference type="InterPro" id="IPR036477">
    <property type="entry name" value="Formyl_transf_N_sf"/>
</dbReference>
<accession>A0A285GBH2</accession>
<dbReference type="RefSeq" id="WP_097017047.1">
    <property type="nucleotide sequence ID" value="NZ_OBDZ01000006.1"/>
</dbReference>
<dbReference type="Gene3D" id="3.40.50.12230">
    <property type="match status" value="1"/>
</dbReference>
<dbReference type="SUPFAM" id="SSF53328">
    <property type="entry name" value="Formyltransferase"/>
    <property type="match status" value="1"/>
</dbReference>
<dbReference type="AlphaFoldDB" id="A0A285GBH2"/>
<reference evidence="3" key="1">
    <citation type="submission" date="2017-09" db="EMBL/GenBank/DDBJ databases">
        <authorList>
            <person name="Varghese N."/>
            <person name="Submissions S."/>
        </authorList>
    </citation>
    <scope>NUCLEOTIDE SEQUENCE [LARGE SCALE GENOMIC DNA]</scope>
    <source>
        <strain evidence="3">MSL47</strain>
    </source>
</reference>
<keyword evidence="2" id="KW-0808">Transferase</keyword>
<proteinExistence type="predicted"/>
<dbReference type="PANTHER" id="PTHR11138">
    <property type="entry name" value="METHIONYL-TRNA FORMYLTRANSFERASE"/>
    <property type="match status" value="1"/>
</dbReference>
<dbReference type="GO" id="GO:0005829">
    <property type="term" value="C:cytosol"/>
    <property type="evidence" value="ECO:0007669"/>
    <property type="project" value="TreeGrafter"/>
</dbReference>
<dbReference type="SUPFAM" id="SSF50486">
    <property type="entry name" value="FMT C-terminal domain-like"/>
    <property type="match status" value="1"/>
</dbReference>
<dbReference type="InterPro" id="IPR011034">
    <property type="entry name" value="Formyl_transferase-like_C_sf"/>
</dbReference>
<organism evidence="2 3">
    <name type="scientific">Orenia metallireducens</name>
    <dbReference type="NCBI Taxonomy" id="1413210"/>
    <lineage>
        <taxon>Bacteria</taxon>
        <taxon>Bacillati</taxon>
        <taxon>Bacillota</taxon>
        <taxon>Clostridia</taxon>
        <taxon>Halanaerobiales</taxon>
        <taxon>Halobacteroidaceae</taxon>
        <taxon>Orenia</taxon>
    </lineage>
</organism>
<dbReference type="InterPro" id="IPR002376">
    <property type="entry name" value="Formyl_transf_N"/>
</dbReference>